<evidence type="ECO:0000313" key="3">
    <source>
        <dbReference type="EMBL" id="MFC4716113.1"/>
    </source>
</evidence>
<feature type="domain" description="PIN like" evidence="2">
    <location>
        <begin position="24"/>
        <end position="245"/>
    </location>
</feature>
<feature type="compositionally biased region" description="Basic residues" evidence="1">
    <location>
        <begin position="403"/>
        <end position="412"/>
    </location>
</feature>
<sequence length="447" mass="52145">MREIFRAYYKPNEEELSEIWNEGIIVLDTNTLLNFFRYTPSTRDEFLSVLENLRRSLWIPYHVGLEFQRQRLEVINSTSQAFSKITSSFEKAAKDITATLNGYKHHPSINRKELSDKVDELFNTLTENLKFQQEVHGKQIIGNGDTDQTFIRITELFDGKVGDGFSPLELESIYKEGAERYEKQIPPGFKDSSKSTNQYGDLILWKEILQLGAAKKMPVIFVTDDTKEDWWQRQGGETQGPRVELIDEYWTHAERRIHFYEPLRFLEYAKVRTNITVSQESLEEVEEVSNAASRARRVLRDRQSHLEAQRNNLLVIHAQGSGRSLDPVEIEELETQYEVLASQLLSMETHLHMRKAEVDKLMLGFNVDDSRIDLKNFGRDIAERRDEINSLEKHMKTQEVQKKRMQHKLRRARNTDPGLSHGEKKRLMSIEEEIKEVSLALEDLDNG</sequence>
<feature type="region of interest" description="Disordered" evidence="1">
    <location>
        <begin position="397"/>
        <end position="422"/>
    </location>
</feature>
<proteinExistence type="predicted"/>
<keyword evidence="4" id="KW-1185">Reference proteome</keyword>
<name>A0ABV9MN58_9MICC</name>
<accession>A0ABV9MN58</accession>
<comment type="caution">
    <text evidence="3">The sequence shown here is derived from an EMBL/GenBank/DDBJ whole genome shotgun (WGS) entry which is preliminary data.</text>
</comment>
<evidence type="ECO:0000256" key="1">
    <source>
        <dbReference type="SAM" id="MobiDB-lite"/>
    </source>
</evidence>
<dbReference type="RefSeq" id="WP_346059386.1">
    <property type="nucleotide sequence ID" value="NZ_BAAAVQ010000043.1"/>
</dbReference>
<reference evidence="4" key="1">
    <citation type="journal article" date="2019" name="Int. J. Syst. Evol. Microbiol.">
        <title>The Global Catalogue of Microorganisms (GCM) 10K type strain sequencing project: providing services to taxonomists for standard genome sequencing and annotation.</title>
        <authorList>
            <consortium name="The Broad Institute Genomics Platform"/>
            <consortium name="The Broad Institute Genome Sequencing Center for Infectious Disease"/>
            <person name="Wu L."/>
            <person name="Ma J."/>
        </authorList>
    </citation>
    <scope>NUCLEOTIDE SEQUENCE [LARGE SCALE GENOMIC DNA]</scope>
    <source>
        <strain evidence="4">CGMCC 1.12849</strain>
    </source>
</reference>
<gene>
    <name evidence="3" type="ORF">ACFO7V_08165</name>
</gene>
<protein>
    <submittedName>
        <fullName evidence="3">PIN-like domain-containing protein</fullName>
    </submittedName>
</protein>
<organism evidence="3 4">
    <name type="scientific">Glutamicibacter bergerei</name>
    <dbReference type="NCBI Taxonomy" id="256702"/>
    <lineage>
        <taxon>Bacteria</taxon>
        <taxon>Bacillati</taxon>
        <taxon>Actinomycetota</taxon>
        <taxon>Actinomycetes</taxon>
        <taxon>Micrococcales</taxon>
        <taxon>Micrococcaceae</taxon>
        <taxon>Glutamicibacter</taxon>
    </lineage>
</organism>
<dbReference type="Pfam" id="PF18476">
    <property type="entry name" value="PIN_8"/>
    <property type="match status" value="1"/>
</dbReference>
<dbReference type="InterPro" id="IPR041578">
    <property type="entry name" value="PIN_8"/>
</dbReference>
<dbReference type="EMBL" id="JBHSHE010000032">
    <property type="protein sequence ID" value="MFC4716113.1"/>
    <property type="molecule type" value="Genomic_DNA"/>
</dbReference>
<evidence type="ECO:0000313" key="4">
    <source>
        <dbReference type="Proteomes" id="UP001595884"/>
    </source>
</evidence>
<dbReference type="Proteomes" id="UP001595884">
    <property type="component" value="Unassembled WGS sequence"/>
</dbReference>
<evidence type="ECO:0000259" key="2">
    <source>
        <dbReference type="Pfam" id="PF18476"/>
    </source>
</evidence>